<dbReference type="CDD" id="cd00051">
    <property type="entry name" value="EFh"/>
    <property type="match status" value="1"/>
</dbReference>
<evidence type="ECO:0000256" key="2">
    <source>
        <dbReference type="ARBA" id="ARBA00022448"/>
    </source>
</evidence>
<dbReference type="GO" id="GO:0030322">
    <property type="term" value="P:stabilization of membrane potential"/>
    <property type="evidence" value="ECO:0007669"/>
    <property type="project" value="TreeGrafter"/>
</dbReference>
<evidence type="ECO:0000256" key="1">
    <source>
        <dbReference type="ARBA" id="ARBA00004141"/>
    </source>
</evidence>
<dbReference type="InterPro" id="IPR018247">
    <property type="entry name" value="EF_Hand_1_Ca_BS"/>
</dbReference>
<dbReference type="InterPro" id="IPR003280">
    <property type="entry name" value="2pore_dom_K_chnl"/>
</dbReference>
<evidence type="ECO:0000256" key="5">
    <source>
        <dbReference type="ARBA" id="ARBA00022989"/>
    </source>
</evidence>
<evidence type="ECO:0000259" key="10">
    <source>
        <dbReference type="PROSITE" id="PS50222"/>
    </source>
</evidence>
<accession>A0A7S3A7U9</accession>
<dbReference type="Gene3D" id="1.10.287.70">
    <property type="match status" value="2"/>
</dbReference>
<dbReference type="InterPro" id="IPR002048">
    <property type="entry name" value="EF_hand_dom"/>
</dbReference>
<keyword evidence="3 9" id="KW-0812">Transmembrane</keyword>
<feature type="transmembrane region" description="Helical" evidence="9">
    <location>
        <begin position="209"/>
        <end position="227"/>
    </location>
</feature>
<dbReference type="PANTHER" id="PTHR11003:SF291">
    <property type="entry name" value="IP11374P"/>
    <property type="match status" value="1"/>
</dbReference>
<dbReference type="Pfam" id="PF07885">
    <property type="entry name" value="Ion_trans_2"/>
    <property type="match status" value="2"/>
</dbReference>
<keyword evidence="6" id="KW-0406">Ion transport</keyword>
<organism evidence="11">
    <name type="scientific">Rhodosorus marinus</name>
    <dbReference type="NCBI Taxonomy" id="101924"/>
    <lineage>
        <taxon>Eukaryota</taxon>
        <taxon>Rhodophyta</taxon>
        <taxon>Stylonematophyceae</taxon>
        <taxon>Stylonematales</taxon>
        <taxon>Stylonemataceae</taxon>
        <taxon>Rhodosorus</taxon>
    </lineage>
</organism>
<evidence type="ECO:0000313" key="11">
    <source>
        <dbReference type="EMBL" id="CAE0064399.1"/>
    </source>
</evidence>
<keyword evidence="7 9" id="KW-0472">Membrane</keyword>
<dbReference type="GO" id="GO:0005886">
    <property type="term" value="C:plasma membrane"/>
    <property type="evidence" value="ECO:0007669"/>
    <property type="project" value="TreeGrafter"/>
</dbReference>
<feature type="domain" description="EF-hand" evidence="10">
    <location>
        <begin position="286"/>
        <end position="312"/>
    </location>
</feature>
<feature type="transmembrane region" description="Helical" evidence="9">
    <location>
        <begin position="98"/>
        <end position="119"/>
    </location>
</feature>
<dbReference type="InterPro" id="IPR013099">
    <property type="entry name" value="K_chnl_dom"/>
</dbReference>
<dbReference type="GO" id="GO:0015271">
    <property type="term" value="F:outward rectifier potassium channel activity"/>
    <property type="evidence" value="ECO:0007669"/>
    <property type="project" value="TreeGrafter"/>
</dbReference>
<dbReference type="PROSITE" id="PS50222">
    <property type="entry name" value="EF_HAND_2"/>
    <property type="match status" value="2"/>
</dbReference>
<dbReference type="GO" id="GO:0005737">
    <property type="term" value="C:cytoplasm"/>
    <property type="evidence" value="ECO:0007669"/>
    <property type="project" value="UniProtKB-ARBA"/>
</dbReference>
<feature type="transmembrane region" description="Helical" evidence="9">
    <location>
        <begin position="154"/>
        <end position="174"/>
    </location>
</feature>
<keyword evidence="2" id="KW-0813">Transport</keyword>
<sequence>MSESSKLLGGQPEISKAYGANFVRSLAKVSMPPEKRSPADYIPWLKPLAFSVLFISVGVAFFMARMGWSFSKALYFCIVTITTVGYGDFYPMDSAAKLFIVVYVICAISAIATYLSGVVEGVIEKQAERLTNVISRQFDGEQGEESEAGVFSEAFQSLAFFALVFVIGVGFFVFDQKQSLVDALYLTTISSSTVGYGDLTIEPTARAELFISVWLVFSTIGLAKVIGDFSAAFAAKKQQQFIDGVLESALTSTGDFHEIDSDRDGRISKAEFLVSMLERMDLVQKNDLDDILGKFDELDLDGSGYVDRSEVA</sequence>
<name>A0A7S3A7U9_9RHOD</name>
<dbReference type="PRINTS" id="PR01333">
    <property type="entry name" value="2POREKCHANEL"/>
</dbReference>
<evidence type="ECO:0000256" key="9">
    <source>
        <dbReference type="SAM" id="Phobius"/>
    </source>
</evidence>
<dbReference type="SUPFAM" id="SSF81324">
    <property type="entry name" value="Voltage-gated potassium channels"/>
    <property type="match status" value="2"/>
</dbReference>
<keyword evidence="4" id="KW-0106">Calcium</keyword>
<dbReference type="PANTHER" id="PTHR11003">
    <property type="entry name" value="POTASSIUM CHANNEL, SUBFAMILY K"/>
    <property type="match status" value="1"/>
</dbReference>
<keyword evidence="8" id="KW-0407">Ion channel</keyword>
<keyword evidence="5 9" id="KW-1133">Transmembrane helix</keyword>
<dbReference type="SUPFAM" id="SSF47473">
    <property type="entry name" value="EF-hand"/>
    <property type="match status" value="1"/>
</dbReference>
<dbReference type="GO" id="GO:0022841">
    <property type="term" value="F:potassium ion leak channel activity"/>
    <property type="evidence" value="ECO:0007669"/>
    <property type="project" value="TreeGrafter"/>
</dbReference>
<evidence type="ECO:0000256" key="8">
    <source>
        <dbReference type="ARBA" id="ARBA00023303"/>
    </source>
</evidence>
<feature type="domain" description="EF-hand" evidence="10">
    <location>
        <begin position="256"/>
        <end position="282"/>
    </location>
</feature>
<feature type="transmembrane region" description="Helical" evidence="9">
    <location>
        <begin position="41"/>
        <end position="62"/>
    </location>
</feature>
<dbReference type="AlphaFoldDB" id="A0A7S3A7U9"/>
<protein>
    <recommendedName>
        <fullName evidence="10">EF-hand domain-containing protein</fullName>
    </recommendedName>
</protein>
<evidence type="ECO:0000256" key="3">
    <source>
        <dbReference type="ARBA" id="ARBA00022692"/>
    </source>
</evidence>
<gene>
    <name evidence="11" type="ORF">RMAR00112_LOCUS32471</name>
</gene>
<reference evidence="11" key="1">
    <citation type="submission" date="2021-01" db="EMBL/GenBank/DDBJ databases">
        <authorList>
            <person name="Corre E."/>
            <person name="Pelletier E."/>
            <person name="Niang G."/>
            <person name="Scheremetjew M."/>
            <person name="Finn R."/>
            <person name="Kale V."/>
            <person name="Holt S."/>
            <person name="Cochrane G."/>
            <person name="Meng A."/>
            <person name="Brown T."/>
            <person name="Cohen L."/>
        </authorList>
    </citation>
    <scope>NUCLEOTIDE SEQUENCE</scope>
    <source>
        <strain evidence="11">CCMP 769</strain>
    </source>
</reference>
<dbReference type="Gene3D" id="1.10.238.10">
    <property type="entry name" value="EF-hand"/>
    <property type="match status" value="1"/>
</dbReference>
<proteinExistence type="predicted"/>
<evidence type="ECO:0000256" key="6">
    <source>
        <dbReference type="ARBA" id="ARBA00023065"/>
    </source>
</evidence>
<dbReference type="GO" id="GO:0005509">
    <property type="term" value="F:calcium ion binding"/>
    <property type="evidence" value="ECO:0007669"/>
    <property type="project" value="InterPro"/>
</dbReference>
<dbReference type="InterPro" id="IPR011992">
    <property type="entry name" value="EF-hand-dom_pair"/>
</dbReference>
<comment type="subcellular location">
    <subcellularLocation>
        <location evidence="1">Membrane</location>
        <topology evidence="1">Multi-pass membrane protein</topology>
    </subcellularLocation>
</comment>
<feature type="transmembrane region" description="Helical" evidence="9">
    <location>
        <begin position="74"/>
        <end position="92"/>
    </location>
</feature>
<dbReference type="PROSITE" id="PS00018">
    <property type="entry name" value="EF_HAND_1"/>
    <property type="match status" value="2"/>
</dbReference>
<dbReference type="EMBL" id="HBHW01042089">
    <property type="protein sequence ID" value="CAE0064399.1"/>
    <property type="molecule type" value="Transcribed_RNA"/>
</dbReference>
<evidence type="ECO:0000256" key="4">
    <source>
        <dbReference type="ARBA" id="ARBA00022837"/>
    </source>
</evidence>
<dbReference type="Pfam" id="PF13202">
    <property type="entry name" value="EF-hand_5"/>
    <property type="match status" value="2"/>
</dbReference>
<evidence type="ECO:0000256" key="7">
    <source>
        <dbReference type="ARBA" id="ARBA00023136"/>
    </source>
</evidence>